<dbReference type="Proteomes" id="UP000016646">
    <property type="component" value="Unassembled WGS sequence"/>
</dbReference>
<dbReference type="AlphaFoldDB" id="U1FPQ3"/>
<accession>U1FPQ3</accession>
<dbReference type="GO" id="GO:0003729">
    <property type="term" value="F:mRNA binding"/>
    <property type="evidence" value="ECO:0007669"/>
    <property type="project" value="InterPro"/>
</dbReference>
<dbReference type="RefSeq" id="WP_021329147.1">
    <property type="nucleotide sequence ID" value="NZ_AUZJ01000002.1"/>
</dbReference>
<sequence length="61" mass="6917">MKDKDLLKLLLKDGWELVSVKDSHHKITKNGKIEIIPVHGKDMKTGLLAAILKRTELEAKK</sequence>
<keyword evidence="3" id="KW-0540">Nuclease</keyword>
<organism evidence="8 10">
    <name type="scientific">Treponema socranskii subsp. socranskii VPI DR56BR1116 = ATCC 35536</name>
    <dbReference type="NCBI Taxonomy" id="1125725"/>
    <lineage>
        <taxon>Bacteria</taxon>
        <taxon>Pseudomonadati</taxon>
        <taxon>Spirochaetota</taxon>
        <taxon>Spirochaetia</taxon>
        <taxon>Spirochaetales</taxon>
        <taxon>Treponemataceae</taxon>
        <taxon>Treponema</taxon>
    </lineage>
</organism>
<dbReference type="EMBL" id="AVQI01000067">
    <property type="protein sequence ID" value="ERK00448.1"/>
    <property type="molecule type" value="Genomic_DNA"/>
</dbReference>
<evidence type="ECO:0000256" key="6">
    <source>
        <dbReference type="ARBA" id="ARBA00022884"/>
    </source>
</evidence>
<keyword evidence="11" id="KW-1185">Reference proteome</keyword>
<dbReference type="GO" id="GO:0004519">
    <property type="term" value="F:endonuclease activity"/>
    <property type="evidence" value="ECO:0007669"/>
    <property type="project" value="UniProtKB-KW"/>
</dbReference>
<dbReference type="InterPro" id="IPR038570">
    <property type="entry name" value="HicA_sf"/>
</dbReference>
<keyword evidence="2" id="KW-1277">Toxin-antitoxin system</keyword>
<dbReference type="Gene3D" id="3.30.920.30">
    <property type="entry name" value="Hypothetical protein"/>
    <property type="match status" value="1"/>
</dbReference>
<evidence type="ECO:0000256" key="7">
    <source>
        <dbReference type="ARBA" id="ARBA00023016"/>
    </source>
</evidence>
<evidence type="ECO:0000313" key="10">
    <source>
        <dbReference type="Proteomes" id="UP000016412"/>
    </source>
</evidence>
<keyword evidence="6" id="KW-0694">RNA-binding</keyword>
<gene>
    <name evidence="9" type="ORF">HMPREF0860_1106</name>
    <name evidence="8" type="ORF">HMPREF1325_1790</name>
</gene>
<dbReference type="EMBL" id="AUZJ01000002">
    <property type="protein sequence ID" value="ERF61883.1"/>
    <property type="molecule type" value="Genomic_DNA"/>
</dbReference>
<comment type="caution">
    <text evidence="8">The sequence shown here is derived from an EMBL/GenBank/DDBJ whole genome shotgun (WGS) entry which is preliminary data.</text>
</comment>
<evidence type="ECO:0000256" key="2">
    <source>
        <dbReference type="ARBA" id="ARBA00022649"/>
    </source>
</evidence>
<protein>
    <submittedName>
        <fullName evidence="8">YcfA-like protein</fullName>
    </submittedName>
</protein>
<evidence type="ECO:0000256" key="3">
    <source>
        <dbReference type="ARBA" id="ARBA00022722"/>
    </source>
</evidence>
<evidence type="ECO:0000313" key="8">
    <source>
        <dbReference type="EMBL" id="ERF61883.1"/>
    </source>
</evidence>
<dbReference type="InterPro" id="IPR012933">
    <property type="entry name" value="HicA_mRNA_interferase"/>
</dbReference>
<name>U1FPQ3_TRESO</name>
<keyword evidence="5" id="KW-0378">Hydrolase</keyword>
<dbReference type="STRING" id="1125725.HMPREF1325_1790"/>
<dbReference type="eggNOG" id="ENOG5030JN1">
    <property type="taxonomic scope" value="Bacteria"/>
</dbReference>
<dbReference type="Pfam" id="PF07927">
    <property type="entry name" value="HicA_toxin"/>
    <property type="match status" value="1"/>
</dbReference>
<keyword evidence="4" id="KW-0255">Endonuclease</keyword>
<dbReference type="SUPFAM" id="SSF54786">
    <property type="entry name" value="YcfA/nrd intein domain"/>
    <property type="match status" value="1"/>
</dbReference>
<dbReference type="Proteomes" id="UP000016412">
    <property type="component" value="Unassembled WGS sequence"/>
</dbReference>
<keyword evidence="7" id="KW-0346">Stress response</keyword>
<reference evidence="10 11" key="1">
    <citation type="submission" date="2013-08" db="EMBL/GenBank/DDBJ databases">
        <authorList>
            <person name="Durkin A.S."/>
            <person name="Haft D.R."/>
            <person name="McCorrison J."/>
            <person name="Torralba M."/>
            <person name="Gillis M."/>
            <person name="Haft D.H."/>
            <person name="Methe B."/>
            <person name="Sutton G."/>
            <person name="Nelson K.E."/>
        </authorList>
    </citation>
    <scope>NUCLEOTIDE SEQUENCE [LARGE SCALE GENOMIC DNA]</scope>
    <source>
        <strain evidence="9 11">ATCC 35536</strain>
        <strain evidence="8 10">VPI DR56BR1116</strain>
    </source>
</reference>
<dbReference type="GO" id="GO:0016787">
    <property type="term" value="F:hydrolase activity"/>
    <property type="evidence" value="ECO:0007669"/>
    <property type="project" value="UniProtKB-KW"/>
</dbReference>
<comment type="similarity">
    <text evidence="1">Belongs to the HicA mRNA interferase family.</text>
</comment>
<dbReference type="PATRIC" id="fig|1125725.3.peg.46"/>
<proteinExistence type="inferred from homology"/>
<evidence type="ECO:0000313" key="9">
    <source>
        <dbReference type="EMBL" id="ERK00448.1"/>
    </source>
</evidence>
<evidence type="ECO:0000313" key="11">
    <source>
        <dbReference type="Proteomes" id="UP000016646"/>
    </source>
</evidence>
<evidence type="ECO:0000256" key="1">
    <source>
        <dbReference type="ARBA" id="ARBA00006620"/>
    </source>
</evidence>
<evidence type="ECO:0000256" key="5">
    <source>
        <dbReference type="ARBA" id="ARBA00022801"/>
    </source>
</evidence>
<dbReference type="OrthoDB" id="9811409at2"/>
<evidence type="ECO:0000256" key="4">
    <source>
        <dbReference type="ARBA" id="ARBA00022759"/>
    </source>
</evidence>